<dbReference type="Pfam" id="PF03537">
    <property type="entry name" value="Glyco_hydro_114"/>
    <property type="match status" value="1"/>
</dbReference>
<accession>A0ABU2KNC3</accession>
<reference evidence="5" key="1">
    <citation type="submission" date="2023-07" db="EMBL/GenBank/DDBJ databases">
        <title>30 novel species of actinomycetes from the DSMZ collection.</title>
        <authorList>
            <person name="Nouioui I."/>
        </authorList>
    </citation>
    <scope>NUCLEOTIDE SEQUENCE [LARGE SCALE GENOMIC DNA]</scope>
    <source>
        <strain evidence="5">DSM 45055</strain>
    </source>
</reference>
<protein>
    <submittedName>
        <fullName evidence="4">Endo alpha-1,4 polygalactosaminidase</fullName>
    </submittedName>
</protein>
<dbReference type="PANTHER" id="PTHR35273:SF2">
    <property type="entry name" value="ALPHA-GALACTOSIDASE"/>
    <property type="match status" value="1"/>
</dbReference>
<feature type="compositionally biased region" description="Low complexity" evidence="1">
    <location>
        <begin position="33"/>
        <end position="49"/>
    </location>
</feature>
<feature type="region of interest" description="Disordered" evidence="1">
    <location>
        <begin position="26"/>
        <end position="59"/>
    </location>
</feature>
<evidence type="ECO:0000313" key="4">
    <source>
        <dbReference type="EMBL" id="MDT0300767.1"/>
    </source>
</evidence>
<evidence type="ECO:0000313" key="5">
    <source>
        <dbReference type="Proteomes" id="UP001183226"/>
    </source>
</evidence>
<evidence type="ECO:0000256" key="2">
    <source>
        <dbReference type="SAM" id="SignalP"/>
    </source>
</evidence>
<dbReference type="PROSITE" id="PS51257">
    <property type="entry name" value="PROKAR_LIPOPROTEIN"/>
    <property type="match status" value="1"/>
</dbReference>
<dbReference type="InterPro" id="IPR013785">
    <property type="entry name" value="Aldolase_TIM"/>
</dbReference>
<dbReference type="Proteomes" id="UP001183226">
    <property type="component" value="Unassembled WGS sequence"/>
</dbReference>
<dbReference type="RefSeq" id="WP_311543191.1">
    <property type="nucleotide sequence ID" value="NZ_JAVREK010000001.1"/>
</dbReference>
<dbReference type="Gene3D" id="3.20.20.70">
    <property type="entry name" value="Aldolase class I"/>
    <property type="match status" value="1"/>
</dbReference>
<evidence type="ECO:0000256" key="1">
    <source>
        <dbReference type="SAM" id="MobiDB-lite"/>
    </source>
</evidence>
<keyword evidence="2" id="KW-0732">Signal</keyword>
<organism evidence="4 5">
    <name type="scientific">Streptomonospora wellingtoniae</name>
    <dbReference type="NCBI Taxonomy" id="3075544"/>
    <lineage>
        <taxon>Bacteria</taxon>
        <taxon>Bacillati</taxon>
        <taxon>Actinomycetota</taxon>
        <taxon>Actinomycetes</taxon>
        <taxon>Streptosporangiales</taxon>
        <taxon>Nocardiopsidaceae</taxon>
        <taxon>Streptomonospora</taxon>
    </lineage>
</organism>
<evidence type="ECO:0000259" key="3">
    <source>
        <dbReference type="Pfam" id="PF03537"/>
    </source>
</evidence>
<feature type="domain" description="Glycoside-hydrolase family GH114 TIM-barrel" evidence="3">
    <location>
        <begin position="59"/>
        <end position="277"/>
    </location>
</feature>
<gene>
    <name evidence="4" type="ORF">RM446_01400</name>
</gene>
<dbReference type="InterPro" id="IPR004352">
    <property type="entry name" value="GH114_TIM-barrel"/>
</dbReference>
<feature type="chain" id="PRO_5045960748" evidence="2">
    <location>
        <begin position="20"/>
        <end position="299"/>
    </location>
</feature>
<comment type="caution">
    <text evidence="4">The sequence shown here is derived from an EMBL/GenBank/DDBJ whole genome shotgun (WGS) entry which is preliminary data.</text>
</comment>
<feature type="signal peptide" evidence="2">
    <location>
        <begin position="1"/>
        <end position="19"/>
    </location>
</feature>
<dbReference type="InterPro" id="IPR017853">
    <property type="entry name" value="GH"/>
</dbReference>
<name>A0ABU2KNC3_9ACTN</name>
<keyword evidence="5" id="KW-1185">Reference proteome</keyword>
<dbReference type="SUPFAM" id="SSF51445">
    <property type="entry name" value="(Trans)glycosidases"/>
    <property type="match status" value="1"/>
</dbReference>
<sequence>MTLRSAVRPLPMAALLAVAACAPSGPGDASVRPAAAEESAGSSGGQAASPEPPPAHAAFDYQIGGAYPLPEGVEAVVRDRLDEPAGGAYNVCYVNGFQVQPAELDRWREDHPELLLRDADGEPVVDADWDEALIDVSTADKREAAAEVVGGWIEGCAEDGFDAVELDNLDSWTRSQGLLGRADAVAFAELLAARAHAEGLAAGQKNAAELIKDADGGPVAGFDFAVTEECGRWNECGVYAGAYPDRVLDVEYRDQDMPAACSFGGLGVSAVLRDLDVATPDSAEYVYATCDGSAGPAIR</sequence>
<proteinExistence type="predicted"/>
<dbReference type="EMBL" id="JAVREK010000001">
    <property type="protein sequence ID" value="MDT0300767.1"/>
    <property type="molecule type" value="Genomic_DNA"/>
</dbReference>
<dbReference type="PANTHER" id="PTHR35273">
    <property type="entry name" value="ALPHA-1,4 POLYGALACTOSAMINIDASE, PUTATIVE (AFU_ORTHOLOGUE AFUA_3G07890)-RELATED"/>
    <property type="match status" value="1"/>
</dbReference>